<evidence type="ECO:0000259" key="1">
    <source>
        <dbReference type="Pfam" id="PF00582"/>
    </source>
</evidence>
<sequence length="158" mass="16632">MYLVAYDGSRLANAALDRAAQFASATGHDVLAVAVVPDDSAYAVEAGWVPSREVFDRQTVVGELHKTAVDIAPSASFRAVSVGRDPAPGNIVSKLRAVASEADAAVVFVGSENAGRVVVPLVSVGGNVASDDTHDVHIVRHAPPEVRKRFPKSQFYLP</sequence>
<dbReference type="Proteomes" id="UP000198902">
    <property type="component" value="Unassembled WGS sequence"/>
</dbReference>
<dbReference type="OrthoDB" id="193961at2157"/>
<dbReference type="Pfam" id="PF00582">
    <property type="entry name" value="Usp"/>
    <property type="match status" value="1"/>
</dbReference>
<evidence type="ECO:0000313" key="3">
    <source>
        <dbReference type="Proteomes" id="UP000198902"/>
    </source>
</evidence>
<dbReference type="AlphaFoldDB" id="A0A0D6JRP7"/>
<organism evidence="2 3">
    <name type="scientific">Haloferax massiliensis</name>
    <dbReference type="NCBI Taxonomy" id="1476858"/>
    <lineage>
        <taxon>Archaea</taxon>
        <taxon>Methanobacteriati</taxon>
        <taxon>Methanobacteriota</taxon>
        <taxon>Stenosarchaea group</taxon>
        <taxon>Halobacteria</taxon>
        <taxon>Halobacteriales</taxon>
        <taxon>Haloferacaceae</taxon>
        <taxon>Haloferax</taxon>
    </lineage>
</organism>
<accession>A0A0D6JRP7</accession>
<dbReference type="EMBL" id="CSTE01000002">
    <property type="protein sequence ID" value="CQR50586.1"/>
    <property type="molecule type" value="Genomic_DNA"/>
</dbReference>
<dbReference type="RefSeq" id="WP_089778726.1">
    <property type="nucleotide sequence ID" value="NZ_CABLRR010000002.1"/>
</dbReference>
<protein>
    <submittedName>
        <fullName evidence="2">Universal stress protein family protein</fullName>
    </submittedName>
</protein>
<dbReference type="InterPro" id="IPR006016">
    <property type="entry name" value="UspA"/>
</dbReference>
<feature type="domain" description="UspA" evidence="1">
    <location>
        <begin position="3"/>
        <end position="140"/>
    </location>
</feature>
<keyword evidence="3" id="KW-1185">Reference proteome</keyword>
<evidence type="ECO:0000313" key="2">
    <source>
        <dbReference type="EMBL" id="CQR50586.1"/>
    </source>
</evidence>
<name>A0A0D6JRP7_9EURY</name>
<proteinExistence type="predicted"/>
<dbReference type="InterPro" id="IPR014729">
    <property type="entry name" value="Rossmann-like_a/b/a_fold"/>
</dbReference>
<gene>
    <name evidence="2" type="ORF">BN996_02068</name>
</gene>
<dbReference type="Gene3D" id="3.40.50.620">
    <property type="entry name" value="HUPs"/>
    <property type="match status" value="1"/>
</dbReference>
<reference evidence="3" key="1">
    <citation type="submission" date="2015-03" db="EMBL/GenBank/DDBJ databases">
        <authorList>
            <person name="Urmite Genomes"/>
        </authorList>
    </citation>
    <scope>NUCLEOTIDE SEQUENCE [LARGE SCALE GENOMIC DNA]</scope>
    <source>
        <strain evidence="3">Arc-Hr</strain>
    </source>
</reference>
<dbReference type="SUPFAM" id="SSF52402">
    <property type="entry name" value="Adenine nucleotide alpha hydrolases-like"/>
    <property type="match status" value="1"/>
</dbReference>